<dbReference type="Proteomes" id="UP000214646">
    <property type="component" value="Unassembled WGS sequence"/>
</dbReference>
<keyword evidence="2" id="KW-1185">Reference proteome</keyword>
<evidence type="ECO:0000313" key="1">
    <source>
        <dbReference type="EMBL" id="OWK39802.1"/>
    </source>
</evidence>
<reference evidence="2" key="1">
    <citation type="submission" date="2017-06" db="EMBL/GenBank/DDBJ databases">
        <title>Genome analysis of Fimbriiglobus ruber SP5, the first member of the order Planctomycetales with confirmed chitinolytic capability.</title>
        <authorList>
            <person name="Ravin N.V."/>
            <person name="Rakitin A.L."/>
            <person name="Ivanova A.A."/>
            <person name="Beletsky A.V."/>
            <person name="Kulichevskaya I.S."/>
            <person name="Mardanov A.V."/>
            <person name="Dedysh S.N."/>
        </authorList>
    </citation>
    <scope>NUCLEOTIDE SEQUENCE [LARGE SCALE GENOMIC DNA]</scope>
    <source>
        <strain evidence="2">SP5</strain>
    </source>
</reference>
<dbReference type="AlphaFoldDB" id="A0A225DEB2"/>
<comment type="caution">
    <text evidence="1">The sequence shown here is derived from an EMBL/GenBank/DDBJ whole genome shotgun (WGS) entry which is preliminary data.</text>
</comment>
<organism evidence="1 2">
    <name type="scientific">Fimbriiglobus ruber</name>
    <dbReference type="NCBI Taxonomy" id="1908690"/>
    <lineage>
        <taxon>Bacteria</taxon>
        <taxon>Pseudomonadati</taxon>
        <taxon>Planctomycetota</taxon>
        <taxon>Planctomycetia</taxon>
        <taxon>Gemmatales</taxon>
        <taxon>Gemmataceae</taxon>
        <taxon>Fimbriiglobus</taxon>
    </lineage>
</organism>
<name>A0A225DEB2_9BACT</name>
<accession>A0A225DEB2</accession>
<protein>
    <submittedName>
        <fullName evidence="1">Uncharacterized protein</fullName>
    </submittedName>
</protein>
<dbReference type="EMBL" id="NIDE01000009">
    <property type="protein sequence ID" value="OWK39802.1"/>
    <property type="molecule type" value="Genomic_DNA"/>
</dbReference>
<gene>
    <name evidence="1" type="ORF">FRUB_05692</name>
</gene>
<proteinExistence type="predicted"/>
<evidence type="ECO:0000313" key="2">
    <source>
        <dbReference type="Proteomes" id="UP000214646"/>
    </source>
</evidence>
<sequence length="88" mass="9472">MIREAIGLYLAGVRDRCSAEGLWANSEPDTPSDESDVHSVTLLLPVSRLAELDAHAASRDTTAGVLIRRLVCSSLLKRSAGERPPNES</sequence>